<comment type="caution">
    <text evidence="2">The sequence shown here is derived from an EMBL/GenBank/DDBJ whole genome shotgun (WGS) entry which is preliminary data.</text>
</comment>
<protein>
    <recommendedName>
        <fullName evidence="1">OTU domain-containing protein</fullName>
    </recommendedName>
</protein>
<evidence type="ECO:0000313" key="2">
    <source>
        <dbReference type="EMBL" id="CAK9104179.1"/>
    </source>
</evidence>
<evidence type="ECO:0000313" key="3">
    <source>
        <dbReference type="Proteomes" id="UP001642464"/>
    </source>
</evidence>
<reference evidence="2 3" key="1">
    <citation type="submission" date="2024-02" db="EMBL/GenBank/DDBJ databases">
        <authorList>
            <person name="Chen Y."/>
            <person name="Shah S."/>
            <person name="Dougan E. K."/>
            <person name="Thang M."/>
            <person name="Chan C."/>
        </authorList>
    </citation>
    <scope>NUCLEOTIDE SEQUENCE [LARGE SCALE GENOMIC DNA]</scope>
</reference>
<dbReference type="InterPro" id="IPR038765">
    <property type="entry name" value="Papain-like_cys_pep_sf"/>
</dbReference>
<evidence type="ECO:0000259" key="1">
    <source>
        <dbReference type="PROSITE" id="PS50802"/>
    </source>
</evidence>
<gene>
    <name evidence="2" type="ORF">SCF082_LOCUS48631</name>
</gene>
<proteinExistence type="predicted"/>
<dbReference type="InterPro" id="IPR003323">
    <property type="entry name" value="OTU_dom"/>
</dbReference>
<dbReference type="Gene3D" id="3.90.70.80">
    <property type="match status" value="1"/>
</dbReference>
<dbReference type="PROSITE" id="PS50802">
    <property type="entry name" value="OTU"/>
    <property type="match status" value="1"/>
</dbReference>
<dbReference type="PANTHER" id="PTHR12419">
    <property type="entry name" value="OTU DOMAIN CONTAINING PROTEIN"/>
    <property type="match status" value="1"/>
</dbReference>
<dbReference type="InterPro" id="IPR050704">
    <property type="entry name" value="Peptidase_C85-like"/>
</dbReference>
<name>A0ABP0RW18_9DINO</name>
<sequence length="492" mass="55110">MPPSDEGCLMEALLSLHLPQLKQPQPPTGTTRYITSLSVAPPRPGRESAMSVACDVRLHLSELWRHPESRFYTERIVGFERQLERAQREQEEVHLSFQRVHEDLRVSGEEQRQLLTEQEQSLQCRLHAGDQETCTFVAQDEKICDRLQHSLATRLARLADERRLLEAQRRLQGDLRDLGRQATDLMDTMNRSIQAGPTTTIVTTHHMDDFHPPPVVVHSSTHHVDDFHPPPGVVHSATHHVGDCHPPPVVVHSSTHHVDDFHPPPVVVHSSTHHVDDFHPPPGVVHSATHHVDGYHPPPVVVHSHPHPHDALPLQLPDVVQQVMVPPVSSPQPVVQQIIHHRAPVPQKTVVVSDVLPGLLAEGLREVEVRGDGNCQFRALAHQIYGTEHHHPSVRSAVVQQLRAGHHRYNVGAVQDYFAWVDSMALERSWGDGVTLQAAADKFEVAIWVFQDGLPPGQNYLRIDPHGRTTAILKVVFQPSRNHYNAASATGR</sequence>
<organism evidence="2 3">
    <name type="scientific">Durusdinium trenchii</name>
    <dbReference type="NCBI Taxonomy" id="1381693"/>
    <lineage>
        <taxon>Eukaryota</taxon>
        <taxon>Sar</taxon>
        <taxon>Alveolata</taxon>
        <taxon>Dinophyceae</taxon>
        <taxon>Suessiales</taxon>
        <taxon>Symbiodiniaceae</taxon>
        <taxon>Durusdinium</taxon>
    </lineage>
</organism>
<dbReference type="EMBL" id="CAXAMM010042328">
    <property type="protein sequence ID" value="CAK9104179.1"/>
    <property type="molecule type" value="Genomic_DNA"/>
</dbReference>
<accession>A0ABP0RW18</accession>
<dbReference type="Proteomes" id="UP001642464">
    <property type="component" value="Unassembled WGS sequence"/>
</dbReference>
<feature type="domain" description="OTU" evidence="1">
    <location>
        <begin position="364"/>
        <end position="490"/>
    </location>
</feature>
<dbReference type="Pfam" id="PF02338">
    <property type="entry name" value="OTU"/>
    <property type="match status" value="1"/>
</dbReference>
<keyword evidence="3" id="KW-1185">Reference proteome</keyword>
<dbReference type="SUPFAM" id="SSF54001">
    <property type="entry name" value="Cysteine proteinases"/>
    <property type="match status" value="1"/>
</dbReference>